<organism evidence="2 3">
    <name type="scientific">Pedobacter yulinensis</name>
    <dbReference type="NCBI Taxonomy" id="2126353"/>
    <lineage>
        <taxon>Bacteria</taxon>
        <taxon>Pseudomonadati</taxon>
        <taxon>Bacteroidota</taxon>
        <taxon>Sphingobacteriia</taxon>
        <taxon>Sphingobacteriales</taxon>
        <taxon>Sphingobacteriaceae</taxon>
        <taxon>Pedobacter</taxon>
    </lineage>
</organism>
<evidence type="ECO:0000313" key="3">
    <source>
        <dbReference type="Proteomes" id="UP000240912"/>
    </source>
</evidence>
<sequence>MNKIFKLSAVVLSLTFAQFRAAGQLSKIQDTKIGRTYLSVYQTLLKDDDKLIFPDSSSLTVFNFKLLIEKSTDNKVRVTSIFPSEDKLGLLLPNYKKLSDINFSPLIGSDSRICLIVPIIFSTQKKNKPVGDQEAVISLAEAFELLRAYQMNPDFDAAIQKFKDGNNIKKLITQPIVFNRSSPIK</sequence>
<feature type="signal peptide" evidence="1">
    <location>
        <begin position="1"/>
        <end position="22"/>
    </location>
</feature>
<dbReference type="EMBL" id="PYLS01000001">
    <property type="protein sequence ID" value="PST85241.1"/>
    <property type="molecule type" value="Genomic_DNA"/>
</dbReference>
<evidence type="ECO:0000256" key="1">
    <source>
        <dbReference type="SAM" id="SignalP"/>
    </source>
</evidence>
<proteinExistence type="predicted"/>
<accession>A0A2T3HS62</accession>
<dbReference type="RefSeq" id="WP_162618529.1">
    <property type="nucleotide sequence ID" value="NZ_KZ686268.1"/>
</dbReference>
<evidence type="ECO:0000313" key="2">
    <source>
        <dbReference type="EMBL" id="PST85241.1"/>
    </source>
</evidence>
<reference evidence="2 3" key="1">
    <citation type="submission" date="2018-03" db="EMBL/GenBank/DDBJ databases">
        <authorList>
            <person name="Keele B.F."/>
        </authorList>
    </citation>
    <scope>NUCLEOTIDE SEQUENCE [LARGE SCALE GENOMIC DNA]</scope>
    <source>
        <strain evidence="2 3">YL28-9</strain>
    </source>
</reference>
<gene>
    <name evidence="2" type="ORF">C7T94_03820</name>
</gene>
<dbReference type="AlphaFoldDB" id="A0A2T3HS62"/>
<feature type="chain" id="PRO_5015492097" evidence="1">
    <location>
        <begin position="23"/>
        <end position="185"/>
    </location>
</feature>
<protein>
    <submittedName>
        <fullName evidence="2">Uncharacterized protein</fullName>
    </submittedName>
</protein>
<comment type="caution">
    <text evidence="2">The sequence shown here is derived from an EMBL/GenBank/DDBJ whole genome shotgun (WGS) entry which is preliminary data.</text>
</comment>
<name>A0A2T3HS62_9SPHI</name>
<keyword evidence="1" id="KW-0732">Signal</keyword>
<keyword evidence="3" id="KW-1185">Reference proteome</keyword>
<dbReference type="Proteomes" id="UP000240912">
    <property type="component" value="Unassembled WGS sequence"/>
</dbReference>